<feature type="compositionally biased region" description="Low complexity" evidence="1">
    <location>
        <begin position="119"/>
        <end position="134"/>
    </location>
</feature>
<keyword evidence="3" id="KW-1185">Reference proteome</keyword>
<dbReference type="Proteomes" id="UP000523007">
    <property type="component" value="Unassembled WGS sequence"/>
</dbReference>
<dbReference type="AlphaFoldDB" id="A0A7W7RNW9"/>
<evidence type="ECO:0008006" key="4">
    <source>
        <dbReference type="Google" id="ProtNLM"/>
    </source>
</evidence>
<evidence type="ECO:0000313" key="2">
    <source>
        <dbReference type="EMBL" id="MBB4935478.1"/>
    </source>
</evidence>
<feature type="compositionally biased region" description="Polar residues" evidence="1">
    <location>
        <begin position="98"/>
        <end position="113"/>
    </location>
</feature>
<organism evidence="2 3">
    <name type="scientific">Lipingzhangella halophila</name>
    <dbReference type="NCBI Taxonomy" id="1783352"/>
    <lineage>
        <taxon>Bacteria</taxon>
        <taxon>Bacillati</taxon>
        <taxon>Actinomycetota</taxon>
        <taxon>Actinomycetes</taxon>
        <taxon>Streptosporangiales</taxon>
        <taxon>Nocardiopsidaceae</taxon>
        <taxon>Lipingzhangella</taxon>
    </lineage>
</organism>
<feature type="region of interest" description="Disordered" evidence="1">
    <location>
        <begin position="98"/>
        <end position="150"/>
    </location>
</feature>
<accession>A0A7W7RNW9</accession>
<gene>
    <name evidence="2" type="ORF">F4561_006372</name>
</gene>
<sequence length="150" mass="15844">MDATAPGLARCLRPGMLLLADRGFATAPLVAALAAPGAQLLIRRKNGRRLPALATLADGSFLALLGPTRVRVIDARITATLAGGHRRTGAYRLVTTLTAPTATRMPRSSGSTTDDGKSRPPTWSWRPPSWAAASCERAPRPGSTRRSTPH</sequence>
<reference evidence="2 3" key="1">
    <citation type="submission" date="2020-08" db="EMBL/GenBank/DDBJ databases">
        <title>Sequencing the genomes of 1000 actinobacteria strains.</title>
        <authorList>
            <person name="Klenk H.-P."/>
        </authorList>
    </citation>
    <scope>NUCLEOTIDE SEQUENCE [LARGE SCALE GENOMIC DNA]</scope>
    <source>
        <strain evidence="2 3">DSM 102030</strain>
    </source>
</reference>
<evidence type="ECO:0000256" key="1">
    <source>
        <dbReference type="SAM" id="MobiDB-lite"/>
    </source>
</evidence>
<evidence type="ECO:0000313" key="3">
    <source>
        <dbReference type="Proteomes" id="UP000523007"/>
    </source>
</evidence>
<dbReference type="EMBL" id="JACHJT010000002">
    <property type="protein sequence ID" value="MBB4935478.1"/>
    <property type="molecule type" value="Genomic_DNA"/>
</dbReference>
<protein>
    <recommendedName>
        <fullName evidence="4">DDE family transposase</fullName>
    </recommendedName>
</protein>
<comment type="caution">
    <text evidence="2">The sequence shown here is derived from an EMBL/GenBank/DDBJ whole genome shotgun (WGS) entry which is preliminary data.</text>
</comment>
<proteinExistence type="predicted"/>
<name>A0A7W7RNW9_9ACTN</name>